<protein>
    <submittedName>
        <fullName evidence="1">Uncharacterized protein</fullName>
    </submittedName>
</protein>
<name>A0A167WH38_9FLAO</name>
<dbReference type="STRING" id="249352.SAMN05444395_1159"/>
<dbReference type="RefSeq" id="WP_066081253.1">
    <property type="nucleotide sequence ID" value="NZ_FRDK01000015.1"/>
</dbReference>
<evidence type="ECO:0000313" key="1">
    <source>
        <dbReference type="EMBL" id="OAB27383.1"/>
    </source>
</evidence>
<dbReference type="EMBL" id="LVJE01000017">
    <property type="protein sequence ID" value="OAB27383.1"/>
    <property type="molecule type" value="Genomic_DNA"/>
</dbReference>
<keyword evidence="2" id="KW-1185">Reference proteome</keyword>
<comment type="caution">
    <text evidence="1">The sequence shown here is derived from an EMBL/GenBank/DDBJ whole genome shotgun (WGS) entry which is preliminary data.</text>
</comment>
<accession>A0A167WH38</accession>
<dbReference type="OrthoDB" id="823362at2"/>
<sequence>MKKYYSIILLISIINLGSSQVKKRLFYNENKVEITELNFYKQKNPQKNLGLYFENDTIALSLLIKRKNDGQLNDSIFKNLKKSLSADVKLTNELMVMVYHPGKDQCNSTEIISEWNIFDADYLKKLKRIGTYNHFWIYKDDENLKYYHPTQVKWEQDNNQLIEKLFFKNHYPCFSAVVIDKKGKYSTYFGEFGKTEIWELAKELMEEKN</sequence>
<reference evidence="1 2" key="1">
    <citation type="submission" date="2016-03" db="EMBL/GenBank/DDBJ databases">
        <title>Draft genome sequence of Flavobacterium fryxellicola DSM 16209.</title>
        <authorList>
            <person name="Shin S.-K."/>
            <person name="Yi H."/>
        </authorList>
    </citation>
    <scope>NUCLEOTIDE SEQUENCE [LARGE SCALE GENOMIC DNA]</scope>
    <source>
        <strain evidence="1 2">DSM 16209</strain>
    </source>
</reference>
<dbReference type="AlphaFoldDB" id="A0A167WH38"/>
<dbReference type="Proteomes" id="UP000077164">
    <property type="component" value="Unassembled WGS sequence"/>
</dbReference>
<evidence type="ECO:0000313" key="2">
    <source>
        <dbReference type="Proteomes" id="UP000077164"/>
    </source>
</evidence>
<gene>
    <name evidence="1" type="ORF">FBFR_11160</name>
</gene>
<proteinExistence type="predicted"/>
<organism evidence="1 2">
    <name type="scientific">Flavobacterium fryxellicola</name>
    <dbReference type="NCBI Taxonomy" id="249352"/>
    <lineage>
        <taxon>Bacteria</taxon>
        <taxon>Pseudomonadati</taxon>
        <taxon>Bacteroidota</taxon>
        <taxon>Flavobacteriia</taxon>
        <taxon>Flavobacteriales</taxon>
        <taxon>Flavobacteriaceae</taxon>
        <taxon>Flavobacterium</taxon>
    </lineage>
</organism>